<evidence type="ECO:0000256" key="1">
    <source>
        <dbReference type="SAM" id="MobiDB-lite"/>
    </source>
</evidence>
<keyword evidence="3" id="KW-1185">Reference proteome</keyword>
<proteinExistence type="predicted"/>
<dbReference type="AlphaFoldDB" id="A0A9P5UF36"/>
<dbReference type="Proteomes" id="UP000772434">
    <property type="component" value="Unassembled WGS sequence"/>
</dbReference>
<accession>A0A9P5UF36</accession>
<organism evidence="2 3">
    <name type="scientific">Rhodocollybia butyracea</name>
    <dbReference type="NCBI Taxonomy" id="206335"/>
    <lineage>
        <taxon>Eukaryota</taxon>
        <taxon>Fungi</taxon>
        <taxon>Dikarya</taxon>
        <taxon>Basidiomycota</taxon>
        <taxon>Agaricomycotina</taxon>
        <taxon>Agaricomycetes</taxon>
        <taxon>Agaricomycetidae</taxon>
        <taxon>Agaricales</taxon>
        <taxon>Marasmiineae</taxon>
        <taxon>Omphalotaceae</taxon>
        <taxon>Rhodocollybia</taxon>
    </lineage>
</organism>
<evidence type="ECO:0000313" key="3">
    <source>
        <dbReference type="Proteomes" id="UP000772434"/>
    </source>
</evidence>
<feature type="compositionally biased region" description="Acidic residues" evidence="1">
    <location>
        <begin position="79"/>
        <end position="89"/>
    </location>
</feature>
<evidence type="ECO:0000313" key="2">
    <source>
        <dbReference type="EMBL" id="KAF9077895.1"/>
    </source>
</evidence>
<dbReference type="OrthoDB" id="3021720at2759"/>
<comment type="caution">
    <text evidence="2">The sequence shown here is derived from an EMBL/GenBank/DDBJ whole genome shotgun (WGS) entry which is preliminary data.</text>
</comment>
<sequence length="227" mass="26156">MPSSSYHFHMKSSRHSTELANADISRLMDPSYHSHTYGTEAYVDTRGEMHDPDFQFFPVYSGKSRRGRRSSDPARALWVEDEEEEEEEEQTRSRAQYHTRRPRTPISSSSSAPSSLSSSPLTQSTSLPSPYTSVYEEKPHHSILPKRFRRHSSSSFDDDFYSEPFEYDDEDEQTSISEVHSIHAPAPHLDLSYSQAMRKQWLALSLTLRVGLFRAKRRASNCRSKTT</sequence>
<reference evidence="2" key="1">
    <citation type="submission" date="2020-11" db="EMBL/GenBank/DDBJ databases">
        <authorList>
            <consortium name="DOE Joint Genome Institute"/>
            <person name="Ahrendt S."/>
            <person name="Riley R."/>
            <person name="Andreopoulos W."/>
            <person name="Labutti K."/>
            <person name="Pangilinan J."/>
            <person name="Ruiz-Duenas F.J."/>
            <person name="Barrasa J.M."/>
            <person name="Sanchez-Garcia M."/>
            <person name="Camarero S."/>
            <person name="Miyauchi S."/>
            <person name="Serrano A."/>
            <person name="Linde D."/>
            <person name="Babiker R."/>
            <person name="Drula E."/>
            <person name="Ayuso-Fernandez I."/>
            <person name="Pacheco R."/>
            <person name="Padilla G."/>
            <person name="Ferreira P."/>
            <person name="Barriuso J."/>
            <person name="Kellner H."/>
            <person name="Castanera R."/>
            <person name="Alfaro M."/>
            <person name="Ramirez L."/>
            <person name="Pisabarro A.G."/>
            <person name="Kuo A."/>
            <person name="Tritt A."/>
            <person name="Lipzen A."/>
            <person name="He G."/>
            <person name="Yan M."/>
            <person name="Ng V."/>
            <person name="Cullen D."/>
            <person name="Martin F."/>
            <person name="Rosso M.-N."/>
            <person name="Henrissat B."/>
            <person name="Hibbett D."/>
            <person name="Martinez A.T."/>
            <person name="Grigoriev I.V."/>
        </authorList>
    </citation>
    <scope>NUCLEOTIDE SEQUENCE</scope>
    <source>
        <strain evidence="2">AH 40177</strain>
    </source>
</reference>
<feature type="region of interest" description="Disordered" evidence="1">
    <location>
        <begin position="59"/>
        <end position="140"/>
    </location>
</feature>
<feature type="compositionally biased region" description="Low complexity" evidence="1">
    <location>
        <begin position="104"/>
        <end position="133"/>
    </location>
</feature>
<gene>
    <name evidence="2" type="ORF">BDP27DRAFT_1310372</name>
</gene>
<name>A0A9P5UF36_9AGAR</name>
<dbReference type="EMBL" id="JADNRY010000002">
    <property type="protein sequence ID" value="KAF9077895.1"/>
    <property type="molecule type" value="Genomic_DNA"/>
</dbReference>
<protein>
    <submittedName>
        <fullName evidence="2">Uncharacterized protein</fullName>
    </submittedName>
</protein>